<dbReference type="Proteomes" id="UP001432027">
    <property type="component" value="Unassembled WGS sequence"/>
</dbReference>
<dbReference type="Pfam" id="PF10277">
    <property type="entry name" value="Frag1"/>
    <property type="match status" value="1"/>
</dbReference>
<dbReference type="AlphaFoldDB" id="A0AAV5TM52"/>
<organism evidence="3 4">
    <name type="scientific">Pristionchus entomophagus</name>
    <dbReference type="NCBI Taxonomy" id="358040"/>
    <lineage>
        <taxon>Eukaryota</taxon>
        <taxon>Metazoa</taxon>
        <taxon>Ecdysozoa</taxon>
        <taxon>Nematoda</taxon>
        <taxon>Chromadorea</taxon>
        <taxon>Rhabditida</taxon>
        <taxon>Rhabditina</taxon>
        <taxon>Diplogasteromorpha</taxon>
        <taxon>Diplogasteroidea</taxon>
        <taxon>Neodiplogasteridae</taxon>
        <taxon>Pristionchus</taxon>
    </lineage>
</organism>
<feature type="transmembrane region" description="Helical" evidence="1">
    <location>
        <begin position="564"/>
        <end position="581"/>
    </location>
</feature>
<keyword evidence="1" id="KW-0812">Transmembrane</keyword>
<dbReference type="PANTHER" id="PTHR22714:SF7">
    <property type="entry name" value="SOLUTE-BINDING PROTEIN FAMILY 3_N-TERMINAL DOMAIN-CONTAINING PROTEIN"/>
    <property type="match status" value="1"/>
</dbReference>
<sequence length="704" mass="79843">MDNSIDINVRWIMFGMSVLPVASCLFCIFYTFVSNSSLVYAASMADCAISSSFPTVSVSIGPWEPQRLIWITTMFIHIPMRLLITMLYPTIWPQGKLRNFLSISLIAETFATLLVSIFHVQSIAGETIHAICFTFWAFATGGMMLITITLHRIHGREKGNKSIIFGLYLLFSLICASSHPISTKFCIQWVYALFCLSEYALMLTTAAFWISILSSLSEHFDRVSIHLSKTSHEEMLPRVNTPITFLSMVDSLPSRPLRVLLIDNYPDANGSCLPWPTMDRTQRCPYPGWCLEILSNLVAANNISVEYIVEPIGQNVDWGRIQPDNQTFSGLLGRIQRDEADMSCLLYQKSVVRSAHFEFSIPVSEITPSFIVREYPITLSSLLLNCLKPYQDSVWICILVGVIVQMLFWPLIARTEKSLGLRKETDRWGDSVWAVINDWLNGGDQQFFLYSGVLLRLIFSIFQVGLLPAMYTAALLFALLSPSDNSPLKSQNDALRLLSSGSYKLITDKGMWFYQEMVASSEPLFIGLREATRNNPIVEASDANAINLVDQGNYIWQVQDDMSAMPLVLTSCFTIVFSQGLPYRSAHFLFAKGNEWRPVIDQAILKSYSMVDTIRRRYFVDRIWDPSRSDCPRSPYAMPGPTDPLNFWAIFGVFALAAIGLGVSIIFLFCEVIVDLIVNFRERRANWKVRRLTFMDNGEVRNLR</sequence>
<feature type="transmembrane region" description="Helical" evidence="1">
    <location>
        <begin position="100"/>
        <end position="121"/>
    </location>
</feature>
<feature type="transmembrane region" description="Helical" evidence="1">
    <location>
        <begin position="12"/>
        <end position="33"/>
    </location>
</feature>
<feature type="domain" description="CWH43-like N-terminal" evidence="2">
    <location>
        <begin position="16"/>
        <end position="211"/>
    </location>
</feature>
<feature type="transmembrane region" description="Helical" evidence="1">
    <location>
        <begin position="647"/>
        <end position="678"/>
    </location>
</feature>
<keyword evidence="1" id="KW-0472">Membrane</keyword>
<feature type="transmembrane region" description="Helical" evidence="1">
    <location>
        <begin position="68"/>
        <end position="88"/>
    </location>
</feature>
<feature type="transmembrane region" description="Helical" evidence="1">
    <location>
        <begin position="457"/>
        <end position="480"/>
    </location>
</feature>
<proteinExistence type="predicted"/>
<accession>A0AAV5TM52</accession>
<name>A0AAV5TM52_9BILA</name>
<feature type="transmembrane region" description="Helical" evidence="1">
    <location>
        <begin position="393"/>
        <end position="412"/>
    </location>
</feature>
<comment type="caution">
    <text evidence="3">The sequence shown here is derived from an EMBL/GenBank/DDBJ whole genome shotgun (WGS) entry which is preliminary data.</text>
</comment>
<feature type="transmembrane region" description="Helical" evidence="1">
    <location>
        <begin position="162"/>
        <end position="181"/>
    </location>
</feature>
<dbReference type="SUPFAM" id="SSF53850">
    <property type="entry name" value="Periplasmic binding protein-like II"/>
    <property type="match status" value="1"/>
</dbReference>
<reference evidence="3" key="1">
    <citation type="submission" date="2023-10" db="EMBL/GenBank/DDBJ databases">
        <title>Genome assembly of Pristionchus species.</title>
        <authorList>
            <person name="Yoshida K."/>
            <person name="Sommer R.J."/>
        </authorList>
    </citation>
    <scope>NUCLEOTIDE SEQUENCE</scope>
    <source>
        <strain evidence="3">RS0144</strain>
    </source>
</reference>
<dbReference type="InterPro" id="IPR019402">
    <property type="entry name" value="CWH43_N"/>
</dbReference>
<dbReference type="EMBL" id="BTSX01000004">
    <property type="protein sequence ID" value="GMS95503.1"/>
    <property type="molecule type" value="Genomic_DNA"/>
</dbReference>
<evidence type="ECO:0000259" key="2">
    <source>
        <dbReference type="Pfam" id="PF10277"/>
    </source>
</evidence>
<feature type="transmembrane region" description="Helical" evidence="1">
    <location>
        <begin position="187"/>
        <end position="212"/>
    </location>
</feature>
<keyword evidence="4" id="KW-1185">Reference proteome</keyword>
<dbReference type="InterPro" id="IPR040128">
    <property type="entry name" value="T25E4.2-like"/>
</dbReference>
<protein>
    <recommendedName>
        <fullName evidence="2">CWH43-like N-terminal domain-containing protein</fullName>
    </recommendedName>
</protein>
<keyword evidence="1" id="KW-1133">Transmembrane helix</keyword>
<dbReference type="Gene3D" id="3.40.190.10">
    <property type="entry name" value="Periplasmic binding protein-like II"/>
    <property type="match status" value="1"/>
</dbReference>
<evidence type="ECO:0000313" key="4">
    <source>
        <dbReference type="Proteomes" id="UP001432027"/>
    </source>
</evidence>
<evidence type="ECO:0000313" key="3">
    <source>
        <dbReference type="EMBL" id="GMS95503.1"/>
    </source>
</evidence>
<feature type="transmembrane region" description="Helical" evidence="1">
    <location>
        <begin position="127"/>
        <end position="150"/>
    </location>
</feature>
<dbReference type="PANTHER" id="PTHR22714">
    <property type="entry name" value="PROTEIN CBG02446-RELATED"/>
    <property type="match status" value="1"/>
</dbReference>
<evidence type="ECO:0000256" key="1">
    <source>
        <dbReference type="SAM" id="Phobius"/>
    </source>
</evidence>
<gene>
    <name evidence="3" type="ORF">PENTCL1PPCAC_17678</name>
</gene>